<keyword evidence="2" id="KW-1185">Reference proteome</keyword>
<evidence type="ECO:0000313" key="2">
    <source>
        <dbReference type="Proteomes" id="UP000518752"/>
    </source>
</evidence>
<gene>
    <name evidence="1" type="ORF">D9757_010199</name>
</gene>
<dbReference type="EMBL" id="JAACJN010000133">
    <property type="protein sequence ID" value="KAF5368652.1"/>
    <property type="molecule type" value="Genomic_DNA"/>
</dbReference>
<protein>
    <submittedName>
        <fullName evidence="1">Uncharacterized protein</fullName>
    </submittedName>
</protein>
<name>A0A8H5GPD3_9AGAR</name>
<proteinExistence type="predicted"/>
<dbReference type="AlphaFoldDB" id="A0A8H5GPD3"/>
<accession>A0A8H5GPD3</accession>
<dbReference type="Proteomes" id="UP000518752">
    <property type="component" value="Unassembled WGS sequence"/>
</dbReference>
<organism evidence="1 2">
    <name type="scientific">Collybiopsis confluens</name>
    <dbReference type="NCBI Taxonomy" id="2823264"/>
    <lineage>
        <taxon>Eukaryota</taxon>
        <taxon>Fungi</taxon>
        <taxon>Dikarya</taxon>
        <taxon>Basidiomycota</taxon>
        <taxon>Agaricomycotina</taxon>
        <taxon>Agaricomycetes</taxon>
        <taxon>Agaricomycetidae</taxon>
        <taxon>Agaricales</taxon>
        <taxon>Marasmiineae</taxon>
        <taxon>Omphalotaceae</taxon>
        <taxon>Collybiopsis</taxon>
    </lineage>
</organism>
<evidence type="ECO:0000313" key="1">
    <source>
        <dbReference type="EMBL" id="KAF5368652.1"/>
    </source>
</evidence>
<sequence>MESDSDSESDDGEIITVKFDLSFPRRQPELEPKLVVVDEPAALNTHIGQLTWLVDEDSIIDAHPMPKSSGDFMHFGHLIGLFDIDPMYSLALCGSIMDDGVNVILGFALTYAAEELVGDEAEKRMDDVEEPVVDGEEEPIDSEPRFYVINPPNITLAQLQSLKRFSLDDDKPTVVRHAQDLFALFQLAASQNVDPEDIKRWIIMSSLPKFRKRIALSARSWFPNESLIQRLEHYQPAPNTEFDCGQVELSDIPASHLKDLGPQWDDPDFLTFQITHKTAAAWTSLFARLVSTLLEESAPKDSDGEVAARVLSTLIILSVLLKSKAVEDFFHSSLKKYLACSNEDICPFYGENSEYRPDEGVTPVFHYLCTLVSHLESASLAFESNSTDGTLWLDRLRNMRMTAVPIHADRNFTPEIQLPDESLRREFRKVMKRYSSSPNLVSQGLRWIKERIEALEKMKKGLLITRSIQRRLSRKDYVFEGLTALVNTPPEHLNFPPLNPNNIATCYTSQISASTHMYLRSLVQIRTKIDSGEIRQSDIPMQNGVAILALQKARQDLINHVARKAISAVLVANRDDGETNSGSAMVVD</sequence>
<comment type="caution">
    <text evidence="1">The sequence shown here is derived from an EMBL/GenBank/DDBJ whole genome shotgun (WGS) entry which is preliminary data.</text>
</comment>
<reference evidence="1 2" key="1">
    <citation type="journal article" date="2020" name="ISME J.">
        <title>Uncovering the hidden diversity of litter-decomposition mechanisms in mushroom-forming fungi.</title>
        <authorList>
            <person name="Floudas D."/>
            <person name="Bentzer J."/>
            <person name="Ahren D."/>
            <person name="Johansson T."/>
            <person name="Persson P."/>
            <person name="Tunlid A."/>
        </authorList>
    </citation>
    <scope>NUCLEOTIDE SEQUENCE [LARGE SCALE GENOMIC DNA]</scope>
    <source>
        <strain evidence="1 2">CBS 406.79</strain>
    </source>
</reference>